<dbReference type="GO" id="GO:0003700">
    <property type="term" value="F:DNA-binding transcription factor activity"/>
    <property type="evidence" value="ECO:0007669"/>
    <property type="project" value="InterPro"/>
</dbReference>
<dbReference type="PROSITE" id="PS01124">
    <property type="entry name" value="HTH_ARAC_FAMILY_2"/>
    <property type="match status" value="1"/>
</dbReference>
<keyword evidence="3" id="KW-0804">Transcription</keyword>
<dbReference type="PRINTS" id="PR00032">
    <property type="entry name" value="HTHARAC"/>
</dbReference>
<protein>
    <submittedName>
        <fullName evidence="5">AraC-like DNA-binding protein</fullName>
    </submittedName>
</protein>
<comment type="caution">
    <text evidence="5">The sequence shown here is derived from an EMBL/GenBank/DDBJ whole genome shotgun (WGS) entry which is preliminary data.</text>
</comment>
<proteinExistence type="predicted"/>
<evidence type="ECO:0000256" key="3">
    <source>
        <dbReference type="ARBA" id="ARBA00023163"/>
    </source>
</evidence>
<dbReference type="OrthoDB" id="9803764at2"/>
<dbReference type="PROSITE" id="PS00041">
    <property type="entry name" value="HTH_ARAC_FAMILY_1"/>
    <property type="match status" value="1"/>
</dbReference>
<dbReference type="InterPro" id="IPR050204">
    <property type="entry name" value="AraC_XylS_family_regulators"/>
</dbReference>
<accession>A0A3N1P5N8</accession>
<dbReference type="Gene3D" id="1.10.10.60">
    <property type="entry name" value="Homeodomain-like"/>
    <property type="match status" value="2"/>
</dbReference>
<evidence type="ECO:0000256" key="2">
    <source>
        <dbReference type="ARBA" id="ARBA00023125"/>
    </source>
</evidence>
<reference evidence="5 6" key="1">
    <citation type="submission" date="2018-11" db="EMBL/GenBank/DDBJ databases">
        <title>Genomic Encyclopedia of Type Strains, Phase IV (KMG-IV): sequencing the most valuable type-strain genomes for metagenomic binning, comparative biology and taxonomic classification.</title>
        <authorList>
            <person name="Goeker M."/>
        </authorList>
    </citation>
    <scope>NUCLEOTIDE SEQUENCE [LARGE SCALE GENOMIC DNA]</scope>
    <source>
        <strain evidence="5 6">DSM 21945</strain>
    </source>
</reference>
<dbReference type="Proteomes" id="UP000268033">
    <property type="component" value="Unassembled WGS sequence"/>
</dbReference>
<evidence type="ECO:0000259" key="4">
    <source>
        <dbReference type="PROSITE" id="PS01124"/>
    </source>
</evidence>
<dbReference type="Pfam" id="PF12833">
    <property type="entry name" value="HTH_18"/>
    <property type="match status" value="1"/>
</dbReference>
<evidence type="ECO:0000313" key="6">
    <source>
        <dbReference type="Proteomes" id="UP000268033"/>
    </source>
</evidence>
<dbReference type="STRING" id="584787.GCA_001247655_03852"/>
<dbReference type="EMBL" id="RJUL01000008">
    <property type="protein sequence ID" value="ROQ23409.1"/>
    <property type="molecule type" value="Genomic_DNA"/>
</dbReference>
<dbReference type="InterPro" id="IPR009057">
    <property type="entry name" value="Homeodomain-like_sf"/>
</dbReference>
<dbReference type="InterPro" id="IPR018062">
    <property type="entry name" value="HTH_AraC-typ_CS"/>
</dbReference>
<dbReference type="SMART" id="SM00342">
    <property type="entry name" value="HTH_ARAC"/>
    <property type="match status" value="1"/>
</dbReference>
<sequence>MQKLELLHGDKRRKEAVENRLCFNGPQVELAIYDTYEPASQVALSSENLLYCAMLSGTKSMHGVSDSPQLFLPHESFVLAPGQPVWIDFPDARPQTPTTCLAIDITPARIEQVAQMLSDQRDPTLGPCQYQAKAVHCRHNGETQRLLERLIGTFIEPVAEQKILIELQLTELVMRLLRQQSRDLLLSAVEQGQIHHGLLAAMQQLKDDPSQHLDMDLLSRAACISKAQLYRLFKQELGQTPGEYLQQLRIEQARRWLTEGQMSVTEIAFELGYQSLSHFNRRFKAAAGVTPGRYRQKLN</sequence>
<dbReference type="InterPro" id="IPR009594">
    <property type="entry name" value="Tscrpt_reg_HTH_AraC_N"/>
</dbReference>
<keyword evidence="6" id="KW-1185">Reference proteome</keyword>
<keyword evidence="1" id="KW-0805">Transcription regulation</keyword>
<dbReference type="SUPFAM" id="SSF46689">
    <property type="entry name" value="Homeodomain-like"/>
    <property type="match status" value="2"/>
</dbReference>
<dbReference type="AlphaFoldDB" id="A0A3N1P5N8"/>
<dbReference type="InterPro" id="IPR020449">
    <property type="entry name" value="Tscrpt_reg_AraC-type_HTH"/>
</dbReference>
<dbReference type="RefSeq" id="WP_050659308.1">
    <property type="nucleotide sequence ID" value="NZ_JBLXAC010000016.1"/>
</dbReference>
<dbReference type="InterPro" id="IPR018060">
    <property type="entry name" value="HTH_AraC"/>
</dbReference>
<feature type="domain" description="HTH araC/xylS-type" evidence="4">
    <location>
        <begin position="199"/>
        <end position="297"/>
    </location>
</feature>
<organism evidence="5 6">
    <name type="scientific">Gallaecimonas pentaromativorans</name>
    <dbReference type="NCBI Taxonomy" id="584787"/>
    <lineage>
        <taxon>Bacteria</taxon>
        <taxon>Pseudomonadati</taxon>
        <taxon>Pseudomonadota</taxon>
        <taxon>Gammaproteobacteria</taxon>
        <taxon>Enterobacterales</taxon>
        <taxon>Gallaecimonadaceae</taxon>
        <taxon>Gallaecimonas</taxon>
    </lineage>
</organism>
<name>A0A3N1P5N8_9GAMM</name>
<gene>
    <name evidence="5" type="ORF">EDC28_108147</name>
</gene>
<evidence type="ECO:0000256" key="1">
    <source>
        <dbReference type="ARBA" id="ARBA00023015"/>
    </source>
</evidence>
<keyword evidence="2 5" id="KW-0238">DNA-binding</keyword>
<dbReference type="Pfam" id="PF06719">
    <property type="entry name" value="AraC_N"/>
    <property type="match status" value="1"/>
</dbReference>
<evidence type="ECO:0000313" key="5">
    <source>
        <dbReference type="EMBL" id="ROQ23409.1"/>
    </source>
</evidence>
<dbReference type="PANTHER" id="PTHR46796">
    <property type="entry name" value="HTH-TYPE TRANSCRIPTIONAL ACTIVATOR RHAS-RELATED"/>
    <property type="match status" value="1"/>
</dbReference>
<dbReference type="GO" id="GO:0043565">
    <property type="term" value="F:sequence-specific DNA binding"/>
    <property type="evidence" value="ECO:0007669"/>
    <property type="project" value="InterPro"/>
</dbReference>